<dbReference type="AlphaFoldDB" id="A0A507CTF4"/>
<dbReference type="Proteomes" id="UP000320475">
    <property type="component" value="Unassembled WGS sequence"/>
</dbReference>
<evidence type="ECO:0000313" key="5">
    <source>
        <dbReference type="Proteomes" id="UP000320475"/>
    </source>
</evidence>
<feature type="signal peptide" evidence="3">
    <location>
        <begin position="1"/>
        <end position="20"/>
    </location>
</feature>
<dbReference type="EMBL" id="QEAM01000272">
    <property type="protein sequence ID" value="TPX42429.1"/>
    <property type="molecule type" value="Genomic_DNA"/>
</dbReference>
<evidence type="ECO:0000256" key="3">
    <source>
        <dbReference type="SAM" id="SignalP"/>
    </source>
</evidence>
<sequence>MSKHLIIVLLLCQLFHHGFAEDTDAMMKHTDALYVEILKLRQIDEDVNQQCRFWILHRVLSGLHPNQFNDVNLLVSLVTEHMMKPLDPHFPSVSVELPTAEMSKAELEFNWNLLGLTTILLRKMRASDEEEEEVDRLRRRYWQEMRKRLHDAMFGPSPATEYSQGETVDWTSANIAVMSDILRGDKALYFLKHTNYSPFSSFTECAVLLNGGPGSTSASGLYRNYNASDDPEHLFYRMLYKKMKAQRDEFIVIACSRFLEQRRNSDSPPNSYLVRELKESIRAKKSLSNRDHVMISEYTKQFSELHLNMPENVNGQLRRVISAIVEVKDKMAMNDYQWEDAVAEISNIVVASTRPLSFVPQDFVFPFEATPLFALLPSPENEYLQGSAPYRAFAGQCHLLLLWRCMQELSLLQWFKNRYVTERMPEYPGLTSEQVDGAITEMTEKAKDMLQAFDAYEKAVGGPDGQAHTSRLSEVERQEVIGLIRGNRLASTWKKILDKTLNEYIMYVEHAMANVKNFDISTGVVSLADIQKVKGIPLKVHHLISAYPAPENVPPECLKLATLIHFLVIQRLNRATYQSTEIDELEKHRKLLFGAYNQGNRILPELHSSYWENARPNTGDQIDILGPATSAYSSPYDSTASGSGARTRADIEGGSSSGGIQNKRNRYAGGRSDVGPWSGLERRG</sequence>
<name>A0A507CTF4_9FUNG</name>
<feature type="coiled-coil region" evidence="1">
    <location>
        <begin position="120"/>
        <end position="147"/>
    </location>
</feature>
<evidence type="ECO:0000256" key="1">
    <source>
        <dbReference type="SAM" id="Coils"/>
    </source>
</evidence>
<feature type="chain" id="PRO_5021357656" evidence="3">
    <location>
        <begin position="21"/>
        <end position="684"/>
    </location>
</feature>
<gene>
    <name evidence="4" type="ORF">SeLEV6574_g05608</name>
</gene>
<proteinExistence type="predicted"/>
<evidence type="ECO:0000313" key="4">
    <source>
        <dbReference type="EMBL" id="TPX42429.1"/>
    </source>
</evidence>
<reference evidence="4 5" key="1">
    <citation type="journal article" date="2019" name="Sci. Rep.">
        <title>Comparative genomics of chytrid fungi reveal insights into the obligate biotrophic and pathogenic lifestyle of Synchytrium endobioticum.</title>
        <authorList>
            <person name="van de Vossenberg B.T.L.H."/>
            <person name="Warris S."/>
            <person name="Nguyen H.D.T."/>
            <person name="van Gent-Pelzer M.P.E."/>
            <person name="Joly D.L."/>
            <person name="van de Geest H.C."/>
            <person name="Bonants P.J.M."/>
            <person name="Smith D.S."/>
            <person name="Levesque C.A."/>
            <person name="van der Lee T.A.J."/>
        </authorList>
    </citation>
    <scope>NUCLEOTIDE SEQUENCE [LARGE SCALE GENOMIC DNA]</scope>
    <source>
        <strain evidence="4 5">LEV6574</strain>
    </source>
</reference>
<dbReference type="VEuPathDB" id="FungiDB:SeMB42_g04953"/>
<protein>
    <submittedName>
        <fullName evidence="4">Uncharacterized protein</fullName>
    </submittedName>
</protein>
<accession>A0A507CTF4</accession>
<keyword evidence="1" id="KW-0175">Coiled coil</keyword>
<keyword evidence="3" id="KW-0732">Signal</keyword>
<feature type="region of interest" description="Disordered" evidence="2">
    <location>
        <begin position="633"/>
        <end position="684"/>
    </location>
</feature>
<organism evidence="4 5">
    <name type="scientific">Synchytrium endobioticum</name>
    <dbReference type="NCBI Taxonomy" id="286115"/>
    <lineage>
        <taxon>Eukaryota</taxon>
        <taxon>Fungi</taxon>
        <taxon>Fungi incertae sedis</taxon>
        <taxon>Chytridiomycota</taxon>
        <taxon>Chytridiomycota incertae sedis</taxon>
        <taxon>Chytridiomycetes</taxon>
        <taxon>Synchytriales</taxon>
        <taxon>Synchytriaceae</taxon>
        <taxon>Synchytrium</taxon>
    </lineage>
</organism>
<comment type="caution">
    <text evidence="4">The sequence shown here is derived from an EMBL/GenBank/DDBJ whole genome shotgun (WGS) entry which is preliminary data.</text>
</comment>
<evidence type="ECO:0000256" key="2">
    <source>
        <dbReference type="SAM" id="MobiDB-lite"/>
    </source>
</evidence>
<feature type="compositionally biased region" description="Polar residues" evidence="2">
    <location>
        <begin position="633"/>
        <end position="644"/>
    </location>
</feature>